<dbReference type="Proteomes" id="UP000187429">
    <property type="component" value="Unassembled WGS sequence"/>
</dbReference>
<reference evidence="9" key="1">
    <citation type="submission" date="2017-01" db="EMBL/GenBank/DDBJ databases">
        <authorList>
            <person name="Wang Y."/>
            <person name="White M."/>
            <person name="Kvist S."/>
            <person name="Moncalvo J.-M."/>
        </authorList>
    </citation>
    <scope>NUCLEOTIDE SEQUENCE [LARGE SCALE GENOMIC DNA]</scope>
    <source>
        <strain evidence="9">ID-206-W2</strain>
    </source>
</reference>
<keyword evidence="5" id="KW-0863">Zinc-finger</keyword>
<protein>
    <recommendedName>
        <fullName evidence="7">CCHC-type domain-containing protein</fullName>
    </recommendedName>
</protein>
<dbReference type="CDD" id="cd00303">
    <property type="entry name" value="retropepsin_like"/>
    <property type="match status" value="1"/>
</dbReference>
<dbReference type="PROSITE" id="PS50158">
    <property type="entry name" value="ZF_CCHC"/>
    <property type="match status" value="1"/>
</dbReference>
<comment type="similarity">
    <text evidence="1">Belongs to the DDI1 family.</text>
</comment>
<dbReference type="Pfam" id="PF08284">
    <property type="entry name" value="RVP_2"/>
    <property type="match status" value="1"/>
</dbReference>
<dbReference type="GO" id="GO:0008270">
    <property type="term" value="F:zinc ion binding"/>
    <property type="evidence" value="ECO:0007669"/>
    <property type="project" value="UniProtKB-KW"/>
</dbReference>
<dbReference type="EMBL" id="LSSM01002761">
    <property type="protein sequence ID" value="OMJ20435.1"/>
    <property type="molecule type" value="Genomic_DNA"/>
</dbReference>
<feature type="compositionally biased region" description="Acidic residues" evidence="6">
    <location>
        <begin position="535"/>
        <end position="552"/>
    </location>
</feature>
<dbReference type="GO" id="GO:0006508">
    <property type="term" value="P:proteolysis"/>
    <property type="evidence" value="ECO:0007669"/>
    <property type="project" value="UniProtKB-KW"/>
</dbReference>
<keyword evidence="2" id="KW-0645">Protease</keyword>
<dbReference type="GO" id="GO:0003676">
    <property type="term" value="F:nucleic acid binding"/>
    <property type="evidence" value="ECO:0007669"/>
    <property type="project" value="InterPro"/>
</dbReference>
<evidence type="ECO:0000256" key="2">
    <source>
        <dbReference type="ARBA" id="ARBA00022670"/>
    </source>
</evidence>
<keyword evidence="4" id="KW-0378">Hydrolase</keyword>
<dbReference type="PROSITE" id="PS00141">
    <property type="entry name" value="ASP_PROTEASE"/>
    <property type="match status" value="1"/>
</dbReference>
<accession>A0A1R1Y0N8</accession>
<dbReference type="Gene3D" id="2.40.70.10">
    <property type="entry name" value="Acid Proteases"/>
    <property type="match status" value="1"/>
</dbReference>
<gene>
    <name evidence="8" type="ORF">AYI69_g6207</name>
</gene>
<feature type="region of interest" description="Disordered" evidence="6">
    <location>
        <begin position="310"/>
        <end position="334"/>
    </location>
</feature>
<evidence type="ECO:0000259" key="7">
    <source>
        <dbReference type="PROSITE" id="PS50158"/>
    </source>
</evidence>
<dbReference type="GO" id="GO:0004190">
    <property type="term" value="F:aspartic-type endopeptidase activity"/>
    <property type="evidence" value="ECO:0007669"/>
    <property type="project" value="UniProtKB-KW"/>
</dbReference>
<feature type="region of interest" description="Disordered" evidence="6">
    <location>
        <begin position="525"/>
        <end position="565"/>
    </location>
</feature>
<evidence type="ECO:0000313" key="8">
    <source>
        <dbReference type="EMBL" id="OMJ20435.1"/>
    </source>
</evidence>
<keyword evidence="5" id="KW-0862">Zinc</keyword>
<feature type="compositionally biased region" description="Polar residues" evidence="6">
    <location>
        <begin position="554"/>
        <end position="565"/>
    </location>
</feature>
<dbReference type="OrthoDB" id="8026949at2759"/>
<comment type="caution">
    <text evidence="8">The sequence shown here is derived from an EMBL/GenBank/DDBJ whole genome shotgun (WGS) entry which is preliminary data.</text>
</comment>
<proteinExistence type="inferred from homology"/>
<organism evidence="8 9">
    <name type="scientific">Smittium culicis</name>
    <dbReference type="NCBI Taxonomy" id="133412"/>
    <lineage>
        <taxon>Eukaryota</taxon>
        <taxon>Fungi</taxon>
        <taxon>Fungi incertae sedis</taxon>
        <taxon>Zoopagomycota</taxon>
        <taxon>Kickxellomycotina</taxon>
        <taxon>Harpellomycetes</taxon>
        <taxon>Harpellales</taxon>
        <taxon>Legeriomycetaceae</taxon>
        <taxon>Smittium</taxon>
    </lineage>
</organism>
<evidence type="ECO:0000256" key="4">
    <source>
        <dbReference type="ARBA" id="ARBA00022801"/>
    </source>
</evidence>
<evidence type="ECO:0000313" key="9">
    <source>
        <dbReference type="Proteomes" id="UP000187429"/>
    </source>
</evidence>
<sequence length="565" mass="64484">MTVKFEVFPDKFSAEDKTEDLEIWISSFEEAVEFNGCTEEDSLKLFRLWLKGKAARWHMEMLSESTKSNWKIKDWTKELKKKFGAKGNVIGLTKLGKTTDQTWETFGSQFSRYVETIPEDLVTEKWITKTFLEAVSVADLNLWREVYIKCRNLKLNEAIRKVSATAKCWEEGLKDNPKNKDHEETIPVIAHSTIDNEESEFKGKKEIDEITRMVKELSLAVLNRPTRKLREDLECYTCHKKGHTSRYCTQRTGNVLGNDNNSNSNPTALIAIEDHSDDDEGLACTAENARNKRIRVEDLLDQRHTALPRVTGKRKGEIKTSKKRARTKPKPSGLANKILQNPAPITVAELLRLKPQFAGELISTIRELKSKGKQGLLYAENYVPKDSYKSEENPTYIISECRGTSLPLLVDTGATHSLIQMDLVNKLEITPYNLRNSIKIQPVYGKSVEISMGCTLDLKLEDGTYITVDFIILENSAVPTLLGLDVLQKLSGRIYYDHNLLSIIVKKERINLNLHSKKQIRDEELNYEDSAYSGDGEEEEEIIQTEESDLETENFYSNQIENESG</sequence>
<dbReference type="InterPro" id="IPR001878">
    <property type="entry name" value="Znf_CCHC"/>
</dbReference>
<keyword evidence="9" id="KW-1185">Reference proteome</keyword>
<keyword evidence="5" id="KW-0479">Metal-binding</keyword>
<evidence type="ECO:0000256" key="3">
    <source>
        <dbReference type="ARBA" id="ARBA00022750"/>
    </source>
</evidence>
<dbReference type="InterPro" id="IPR001969">
    <property type="entry name" value="Aspartic_peptidase_AS"/>
</dbReference>
<evidence type="ECO:0000256" key="5">
    <source>
        <dbReference type="PROSITE-ProRule" id="PRU00047"/>
    </source>
</evidence>
<dbReference type="PANTHER" id="PTHR12917">
    <property type="entry name" value="ASPARTYL PROTEASE DDI-RELATED"/>
    <property type="match status" value="1"/>
</dbReference>
<evidence type="ECO:0000256" key="6">
    <source>
        <dbReference type="SAM" id="MobiDB-lite"/>
    </source>
</evidence>
<dbReference type="PANTHER" id="PTHR12917:SF1">
    <property type="entry name" value="AT13091P"/>
    <property type="match status" value="1"/>
</dbReference>
<dbReference type="AlphaFoldDB" id="A0A1R1Y0N8"/>
<keyword evidence="3" id="KW-0064">Aspartyl protease</keyword>
<dbReference type="InterPro" id="IPR021109">
    <property type="entry name" value="Peptidase_aspartic_dom_sf"/>
</dbReference>
<name>A0A1R1Y0N8_9FUNG</name>
<dbReference type="SUPFAM" id="SSF50630">
    <property type="entry name" value="Acid proteases"/>
    <property type="match status" value="1"/>
</dbReference>
<evidence type="ECO:0000256" key="1">
    <source>
        <dbReference type="ARBA" id="ARBA00009136"/>
    </source>
</evidence>
<feature type="domain" description="CCHC-type" evidence="7">
    <location>
        <begin position="235"/>
        <end position="250"/>
    </location>
</feature>